<gene>
    <name evidence="2" type="ORF">PIIN_02265</name>
</gene>
<feature type="compositionally biased region" description="Basic and acidic residues" evidence="1">
    <location>
        <begin position="113"/>
        <end position="122"/>
    </location>
</feature>
<dbReference type="Proteomes" id="UP000007148">
    <property type="component" value="Unassembled WGS sequence"/>
</dbReference>
<dbReference type="EMBL" id="CAFZ01000032">
    <property type="protein sequence ID" value="CCA68401.1"/>
    <property type="molecule type" value="Genomic_DNA"/>
</dbReference>
<evidence type="ECO:0000256" key="1">
    <source>
        <dbReference type="SAM" id="MobiDB-lite"/>
    </source>
</evidence>
<proteinExistence type="predicted"/>
<name>G4TAQ8_SERID</name>
<feature type="region of interest" description="Disordered" evidence="1">
    <location>
        <begin position="18"/>
        <end position="188"/>
    </location>
</feature>
<dbReference type="AlphaFoldDB" id="G4TAQ8"/>
<accession>G4TAQ8</accession>
<keyword evidence="3" id="KW-1185">Reference proteome</keyword>
<feature type="region of interest" description="Disordered" evidence="1">
    <location>
        <begin position="207"/>
        <end position="426"/>
    </location>
</feature>
<sequence>MNFKGGIRKLLSRNHSVGIAGRASDVSEDSSISYDRSSGSIVHRMKTSLKSRSGRLRRTVSESGAGHDEFGLDEPFPDNNISRRDMVHTPYPDAAGSFGDLRKRVPLPSKKSAFMDRYRESEESLGWEDGPSPQERQKSQDIVSAWLDTSGEAEIPPTSSADLSFGVPEEETSEVEGPGYNDGVPFPARRQSLRMLDSISEDEVPDFVGSVVSTAPSTPMVPPTIPSRSRSPPLRRRSLDGQEDYPRLRGLDTIQESVPTPEPKSHTAPRRSLDSVRPMALESIPEIDSSSPLASNKRRLGLKAFGLPRSESAPTIPTIPTTSRPSPPPPSRKASAGLMMTPRTKGPWMSSLSENGGLSSPGTPVSPFQRSSNNLMGPREPQGRHSPQFQRKPLSPPIYSPGSVSIRSDRIQDEESKRLTEIAYLT</sequence>
<reference evidence="2 3" key="1">
    <citation type="journal article" date="2011" name="PLoS Pathog.">
        <title>Endophytic Life Strategies Decoded by Genome and Transcriptome Analyses of the Mutualistic Root Symbiont Piriformospora indica.</title>
        <authorList>
            <person name="Zuccaro A."/>
            <person name="Lahrmann U."/>
            <person name="Guldener U."/>
            <person name="Langen G."/>
            <person name="Pfiffi S."/>
            <person name="Biedenkopf D."/>
            <person name="Wong P."/>
            <person name="Samans B."/>
            <person name="Grimm C."/>
            <person name="Basiewicz M."/>
            <person name="Murat C."/>
            <person name="Martin F."/>
            <person name="Kogel K.H."/>
        </authorList>
    </citation>
    <scope>NUCLEOTIDE SEQUENCE [LARGE SCALE GENOMIC DNA]</scope>
    <source>
        <strain evidence="2 3">DSM 11827</strain>
    </source>
</reference>
<feature type="compositionally biased region" description="Basic and acidic residues" evidence="1">
    <location>
        <begin position="237"/>
        <end position="250"/>
    </location>
</feature>
<evidence type="ECO:0000313" key="3">
    <source>
        <dbReference type="Proteomes" id="UP000007148"/>
    </source>
</evidence>
<dbReference type="OrthoDB" id="3168445at2759"/>
<feature type="compositionally biased region" description="Low complexity" evidence="1">
    <location>
        <begin position="314"/>
        <end position="324"/>
    </location>
</feature>
<dbReference type="InParanoid" id="G4TAQ8"/>
<organism evidence="2 3">
    <name type="scientific">Serendipita indica (strain DSM 11827)</name>
    <name type="common">Root endophyte fungus</name>
    <name type="synonym">Piriformospora indica</name>
    <dbReference type="NCBI Taxonomy" id="1109443"/>
    <lineage>
        <taxon>Eukaryota</taxon>
        <taxon>Fungi</taxon>
        <taxon>Dikarya</taxon>
        <taxon>Basidiomycota</taxon>
        <taxon>Agaricomycotina</taxon>
        <taxon>Agaricomycetes</taxon>
        <taxon>Sebacinales</taxon>
        <taxon>Serendipitaceae</taxon>
        <taxon>Serendipita</taxon>
    </lineage>
</organism>
<feature type="compositionally biased region" description="Polar residues" evidence="1">
    <location>
        <begin position="350"/>
        <end position="375"/>
    </location>
</feature>
<evidence type="ECO:0000313" key="2">
    <source>
        <dbReference type="EMBL" id="CCA68401.1"/>
    </source>
</evidence>
<feature type="compositionally biased region" description="Low complexity" evidence="1">
    <location>
        <begin position="29"/>
        <end position="41"/>
    </location>
</feature>
<feature type="compositionally biased region" description="Basic residues" evidence="1">
    <location>
        <begin position="43"/>
        <end position="58"/>
    </location>
</feature>
<dbReference type="HOGENOM" id="CLU_644220_0_0_1"/>
<feature type="compositionally biased region" description="Basic and acidic residues" evidence="1">
    <location>
        <begin position="407"/>
        <end position="420"/>
    </location>
</feature>
<comment type="caution">
    <text evidence="2">The sequence shown here is derived from an EMBL/GenBank/DDBJ whole genome shotgun (WGS) entry which is preliminary data.</text>
</comment>
<protein>
    <submittedName>
        <fullName evidence="2">Uncharacterized protein</fullName>
    </submittedName>
</protein>